<dbReference type="EMBL" id="UGPG01000001">
    <property type="protein sequence ID" value="STY43706.1"/>
    <property type="molecule type" value="Genomic_DNA"/>
</dbReference>
<dbReference type="EC" id="1.1.1.27" evidence="3"/>
<dbReference type="Gene3D" id="3.40.50.720">
    <property type="entry name" value="NAD(P)-binding Rossmann-like Domain"/>
    <property type="match status" value="1"/>
</dbReference>
<protein>
    <submittedName>
        <fullName evidence="3">L-lactate dehydrogenase</fullName>
        <ecNumber evidence="3">1.1.1.27</ecNumber>
    </submittedName>
</protein>
<keyword evidence="3" id="KW-0560">Oxidoreductase</keyword>
<evidence type="ECO:0000259" key="2">
    <source>
        <dbReference type="Pfam" id="PF02866"/>
    </source>
</evidence>
<evidence type="ECO:0000313" key="4">
    <source>
        <dbReference type="Proteomes" id="UP000254879"/>
    </source>
</evidence>
<dbReference type="GO" id="GO:0006089">
    <property type="term" value="P:lactate metabolic process"/>
    <property type="evidence" value="ECO:0007669"/>
    <property type="project" value="TreeGrafter"/>
</dbReference>
<comment type="similarity">
    <text evidence="1">Belongs to the LDH/MDH superfamily. LDH family.</text>
</comment>
<gene>
    <name evidence="3" type="primary">ldh_1</name>
    <name evidence="3" type="ORF">NCTC10815_01007</name>
</gene>
<organism evidence="3 4">
    <name type="scientific">Listeria grayi</name>
    <name type="common">Listeria murrayi</name>
    <dbReference type="NCBI Taxonomy" id="1641"/>
    <lineage>
        <taxon>Bacteria</taxon>
        <taxon>Bacillati</taxon>
        <taxon>Bacillota</taxon>
        <taxon>Bacilli</taxon>
        <taxon>Bacillales</taxon>
        <taxon>Listeriaceae</taxon>
        <taxon>Listeria</taxon>
    </lineage>
</organism>
<dbReference type="Proteomes" id="UP000254879">
    <property type="component" value="Unassembled WGS sequence"/>
</dbReference>
<sequence>MRDALKIAIIGKDPAIPLLLQALLRWDQRTAISVVDEAYRPAVSDYAFSQYYHSRAIIQGTTYATCKEAEIAIFFQEEMNDLDLSGNLELLQSKVKKMMQSGFYGKVIVATKYSNEAASEIKRLSGLPAQNIIAIGTLLLTRFVQFQLATKFQVSSENVHSYVIGDSEAHTLPLWSRSYIGVKPLLTYIAEQNELFSPGDLQQLEQNLADVTALDQLSFGMESSLVFGITEILEAIAFDQSKVLTVGIEVNTKYAVPEPLFLSLPAVIAKEGVKNVLEIKLSEQEQKNLDQIVAAHLANPIWSGKEGEGTHGI</sequence>
<dbReference type="PANTHER" id="PTHR43128:SF16">
    <property type="entry name" value="L-LACTATE DEHYDROGENASE"/>
    <property type="match status" value="1"/>
</dbReference>
<dbReference type="Pfam" id="PF02866">
    <property type="entry name" value="Ldh_1_C"/>
    <property type="match status" value="1"/>
</dbReference>
<dbReference type="RefSeq" id="WP_115345730.1">
    <property type="nucleotide sequence ID" value="NZ_UGPG01000001.1"/>
</dbReference>
<dbReference type="InterPro" id="IPR015955">
    <property type="entry name" value="Lactate_DH/Glyco_Ohase_4_C"/>
</dbReference>
<dbReference type="SUPFAM" id="SSF56327">
    <property type="entry name" value="LDH C-terminal domain-like"/>
    <property type="match status" value="1"/>
</dbReference>
<accession>A0A378MDZ2</accession>
<feature type="domain" description="Lactate/malate dehydrogenase C-terminal" evidence="2">
    <location>
        <begin position="145"/>
        <end position="304"/>
    </location>
</feature>
<dbReference type="AlphaFoldDB" id="A0A378MDZ2"/>
<name>A0A378MDZ2_LISGR</name>
<dbReference type="InterPro" id="IPR022383">
    <property type="entry name" value="Lactate/malate_DH_C"/>
</dbReference>
<dbReference type="GO" id="GO:0004459">
    <property type="term" value="F:L-lactate dehydrogenase (NAD+) activity"/>
    <property type="evidence" value="ECO:0007669"/>
    <property type="project" value="UniProtKB-EC"/>
</dbReference>
<evidence type="ECO:0000313" key="3">
    <source>
        <dbReference type="EMBL" id="STY43706.1"/>
    </source>
</evidence>
<reference evidence="3 4" key="1">
    <citation type="submission" date="2018-06" db="EMBL/GenBank/DDBJ databases">
        <authorList>
            <consortium name="Pathogen Informatics"/>
            <person name="Doyle S."/>
        </authorList>
    </citation>
    <scope>NUCLEOTIDE SEQUENCE [LARGE SCALE GENOMIC DNA]</scope>
    <source>
        <strain evidence="4">NCTC 10815</strain>
    </source>
</reference>
<dbReference type="PANTHER" id="PTHR43128">
    <property type="entry name" value="L-2-HYDROXYCARBOXYLATE DEHYDROGENASE (NAD(P)(+))"/>
    <property type="match status" value="1"/>
</dbReference>
<proteinExistence type="inferred from homology"/>
<evidence type="ECO:0000256" key="1">
    <source>
        <dbReference type="ARBA" id="ARBA00006054"/>
    </source>
</evidence>
<dbReference type="Gene3D" id="3.90.110.10">
    <property type="entry name" value="Lactate dehydrogenase/glycoside hydrolase, family 4, C-terminal"/>
    <property type="match status" value="1"/>
</dbReference>